<evidence type="ECO:0000313" key="1">
    <source>
        <dbReference type="EMBL" id="MCO1656744.1"/>
    </source>
</evidence>
<comment type="caution">
    <text evidence="1">The sequence shown here is derived from an EMBL/GenBank/DDBJ whole genome shotgun (WGS) entry which is preliminary data.</text>
</comment>
<evidence type="ECO:0008006" key="3">
    <source>
        <dbReference type="Google" id="ProtNLM"/>
    </source>
</evidence>
<sequence length="180" mass="18564">MLARAVGSGVAAGLAGVAAMTVAEKLEQALTRRPDSQVPGRVAGRVLRLGGTDRRGLQRRMWGMHVGMAAGVGAVRGVMAFAGLRGPWASSMFTVVRLTADQIVENWTGVGAPPWTWPRDELAVDLAGKAVYAFVTGAVADRLAAAAGVSPGQRHAELAGGRRVHDVGPVPGGRIRPGTA</sequence>
<proteinExistence type="predicted"/>
<gene>
    <name evidence="1" type="ORF">KDL28_16925</name>
</gene>
<accession>A0ABT1A1H6</accession>
<dbReference type="EMBL" id="JAGSOV010000037">
    <property type="protein sequence ID" value="MCO1656744.1"/>
    <property type="molecule type" value="Genomic_DNA"/>
</dbReference>
<dbReference type="RefSeq" id="WP_252439770.1">
    <property type="nucleotide sequence ID" value="NZ_JAGSOV010000037.1"/>
</dbReference>
<keyword evidence="2" id="KW-1185">Reference proteome</keyword>
<evidence type="ECO:0000313" key="2">
    <source>
        <dbReference type="Proteomes" id="UP001165283"/>
    </source>
</evidence>
<organism evidence="1 2">
    <name type="scientific">Pseudonocardia humida</name>
    <dbReference type="NCBI Taxonomy" id="2800819"/>
    <lineage>
        <taxon>Bacteria</taxon>
        <taxon>Bacillati</taxon>
        <taxon>Actinomycetota</taxon>
        <taxon>Actinomycetes</taxon>
        <taxon>Pseudonocardiales</taxon>
        <taxon>Pseudonocardiaceae</taxon>
        <taxon>Pseudonocardia</taxon>
    </lineage>
</organism>
<dbReference type="Proteomes" id="UP001165283">
    <property type="component" value="Unassembled WGS sequence"/>
</dbReference>
<reference evidence="1" key="1">
    <citation type="submission" date="2021-04" db="EMBL/GenBank/DDBJ databases">
        <title>Pseudonocardia sp. nov., isolated from sandy soil of mangrove forest.</title>
        <authorList>
            <person name="Zan Z."/>
            <person name="Huang R."/>
            <person name="Liu W."/>
        </authorList>
    </citation>
    <scope>NUCLEOTIDE SEQUENCE</scope>
    <source>
        <strain evidence="1">S2-4</strain>
    </source>
</reference>
<name>A0ABT1A1H6_9PSEU</name>
<protein>
    <recommendedName>
        <fullName evidence="3">DUF1440 domain-containing protein</fullName>
    </recommendedName>
</protein>